<name>A0A6C2UQX9_9BACT</name>
<evidence type="ECO:0000313" key="7">
    <source>
        <dbReference type="Proteomes" id="UP000346198"/>
    </source>
</evidence>
<evidence type="ECO:0000259" key="4">
    <source>
        <dbReference type="Pfam" id="PF00535"/>
    </source>
</evidence>
<evidence type="ECO:0000256" key="2">
    <source>
        <dbReference type="ARBA" id="ARBA00022676"/>
    </source>
</evidence>
<dbReference type="InterPro" id="IPR001173">
    <property type="entry name" value="Glyco_trans_2-like"/>
</dbReference>
<dbReference type="EMBL" id="CAAHFH010000002">
    <property type="protein sequence ID" value="VGO21671.1"/>
    <property type="molecule type" value="Genomic_DNA"/>
</dbReference>
<sequence>MKASFVIATYNRADDLQRCLDSVLKQENCEIEVIVVDDASKDETCEMVKSRYGNGVQLISRETNCGSIRNRNHGAKLATGDVLFLIDDDTEFPGINTVGETIAEFDDPRVGAVAIPYLQDGMLHHAGPLCLDYDRYVVASYVGCACAVRRSTFLSLGGYEEFFHHGVEEDDFCIRMINEGMFCIIGKVSEPMVHYESTVRNLFNWDYYPRRSSILYIWKNCPLAYLVPNLAMTTIRGGIHCFKVKRVRGNIRGLWDGYASILKSMVGKGCRRKPVRSDIYRLALKLRKNPVLLTQINQ</sequence>
<dbReference type="AlphaFoldDB" id="A0A6C2UQX9"/>
<dbReference type="Proteomes" id="UP000346198">
    <property type="component" value="Unassembled WGS sequence"/>
</dbReference>
<gene>
    <name evidence="6" type="primary">icaA</name>
    <name evidence="6" type="ORF">SCARR_03745</name>
</gene>
<dbReference type="RefSeq" id="WP_136063111.1">
    <property type="nucleotide sequence ID" value="NZ_CAAHFH010000002.1"/>
</dbReference>
<dbReference type="InterPro" id="IPR029044">
    <property type="entry name" value="Nucleotide-diphossugar_trans"/>
</dbReference>
<dbReference type="Pfam" id="PF00535">
    <property type="entry name" value="Glycos_transf_2"/>
    <property type="match status" value="1"/>
</dbReference>
<accession>A0A6C2UQX9</accession>
<dbReference type="InterPro" id="IPR027791">
    <property type="entry name" value="Galactosyl_T_C"/>
</dbReference>
<dbReference type="CDD" id="cd00761">
    <property type="entry name" value="Glyco_tranf_GTA_type"/>
    <property type="match status" value="1"/>
</dbReference>
<comment type="similarity">
    <text evidence="1">Belongs to the glycosyltransferase 2 family.</text>
</comment>
<evidence type="ECO:0000256" key="3">
    <source>
        <dbReference type="ARBA" id="ARBA00022679"/>
    </source>
</evidence>
<keyword evidence="3" id="KW-0808">Transferase</keyword>
<feature type="domain" description="Galactosyltransferase C-terminal" evidence="5">
    <location>
        <begin position="136"/>
        <end position="181"/>
    </location>
</feature>
<evidence type="ECO:0000313" key="6">
    <source>
        <dbReference type="EMBL" id="VGO21671.1"/>
    </source>
</evidence>
<dbReference type="Pfam" id="PF02709">
    <property type="entry name" value="Glyco_transf_7C"/>
    <property type="match status" value="1"/>
</dbReference>
<reference evidence="6 7" key="1">
    <citation type="submission" date="2019-04" db="EMBL/GenBank/DDBJ databases">
        <authorList>
            <person name="Van Vliet M D."/>
        </authorList>
    </citation>
    <scope>NUCLEOTIDE SEQUENCE [LARGE SCALE GENOMIC DNA]</scope>
    <source>
        <strain evidence="6 7">F21</strain>
    </source>
</reference>
<feature type="domain" description="Glycosyltransferase 2-like" evidence="4">
    <location>
        <begin position="4"/>
        <end position="119"/>
    </location>
</feature>
<proteinExistence type="inferred from homology"/>
<evidence type="ECO:0000259" key="5">
    <source>
        <dbReference type="Pfam" id="PF02709"/>
    </source>
</evidence>
<dbReference type="Gene3D" id="3.90.550.10">
    <property type="entry name" value="Spore Coat Polysaccharide Biosynthesis Protein SpsA, Chain A"/>
    <property type="match status" value="1"/>
</dbReference>
<dbReference type="GO" id="GO:0016757">
    <property type="term" value="F:glycosyltransferase activity"/>
    <property type="evidence" value="ECO:0007669"/>
    <property type="project" value="UniProtKB-KW"/>
</dbReference>
<evidence type="ECO:0000256" key="1">
    <source>
        <dbReference type="ARBA" id="ARBA00006739"/>
    </source>
</evidence>
<keyword evidence="7" id="KW-1185">Reference proteome</keyword>
<organism evidence="6 7">
    <name type="scientific">Pontiella sulfatireligans</name>
    <dbReference type="NCBI Taxonomy" id="2750658"/>
    <lineage>
        <taxon>Bacteria</taxon>
        <taxon>Pseudomonadati</taxon>
        <taxon>Kiritimatiellota</taxon>
        <taxon>Kiritimatiellia</taxon>
        <taxon>Kiritimatiellales</taxon>
        <taxon>Pontiellaceae</taxon>
        <taxon>Pontiella</taxon>
    </lineage>
</organism>
<dbReference type="SUPFAM" id="SSF53448">
    <property type="entry name" value="Nucleotide-diphospho-sugar transferases"/>
    <property type="match status" value="1"/>
</dbReference>
<dbReference type="PANTHER" id="PTHR43179:SF12">
    <property type="entry name" value="GALACTOFURANOSYLTRANSFERASE GLFT2"/>
    <property type="match status" value="1"/>
</dbReference>
<dbReference type="PANTHER" id="PTHR43179">
    <property type="entry name" value="RHAMNOSYLTRANSFERASE WBBL"/>
    <property type="match status" value="1"/>
</dbReference>
<keyword evidence="2" id="KW-0328">Glycosyltransferase</keyword>
<protein>
    <submittedName>
        <fullName evidence="6">Poly-beta-1,6-N-acetyl-D-glucosamine synthase</fullName>
    </submittedName>
</protein>